<name>A0ABS1BFS1_9MICO</name>
<keyword evidence="4 6" id="KW-0067">ATP-binding</keyword>
<dbReference type="InterPro" id="IPR050319">
    <property type="entry name" value="ABC_transp_ATP-bind"/>
</dbReference>
<dbReference type="Gene3D" id="3.40.50.300">
    <property type="entry name" value="P-loop containing nucleotide triphosphate hydrolases"/>
    <property type="match status" value="1"/>
</dbReference>
<dbReference type="PANTHER" id="PTHR43776:SF7">
    <property type="entry name" value="D,D-DIPEPTIDE TRANSPORT ATP-BINDING PROTEIN DDPF-RELATED"/>
    <property type="match status" value="1"/>
</dbReference>
<keyword evidence="3" id="KW-0547">Nucleotide-binding</keyword>
<sequence>MASSASSTALIASDVHAGYPGQRVLDGIDLEIRSGQAPTGLLGPSGAGKTTLIDALRGVLKPTSGQVMYEGRNVSRLRGAHRKAFTADVRFVSQYAMTVTDPRASVAGALGNAAREARKGGRTHAVSVVEMLATVGLEPRFEGRTLRSLSGGELQRVALATALATRPGILVLDEPLTAVDPGMRGEIAAGLRSRASELGVGMLIASHDLELLQRLCEDVAFLGQGRILARGTMHEVLASTEHPAIRDLAASAPLAVQRFR</sequence>
<proteinExistence type="inferred from homology"/>
<dbReference type="Proteomes" id="UP000612352">
    <property type="component" value="Unassembled WGS sequence"/>
</dbReference>
<dbReference type="PROSITE" id="PS50893">
    <property type="entry name" value="ABC_TRANSPORTER_2"/>
    <property type="match status" value="1"/>
</dbReference>
<accession>A0ABS1BFS1</accession>
<comment type="similarity">
    <text evidence="1">Belongs to the ABC transporter superfamily.</text>
</comment>
<evidence type="ECO:0000259" key="5">
    <source>
        <dbReference type="PROSITE" id="PS50893"/>
    </source>
</evidence>
<keyword evidence="2" id="KW-0813">Transport</keyword>
<evidence type="ECO:0000313" key="7">
    <source>
        <dbReference type="Proteomes" id="UP000612352"/>
    </source>
</evidence>
<dbReference type="RefSeq" id="WP_200503895.1">
    <property type="nucleotide sequence ID" value="NZ_JAEDAJ010000018.1"/>
</dbReference>
<dbReference type="InterPro" id="IPR003439">
    <property type="entry name" value="ABC_transporter-like_ATP-bd"/>
</dbReference>
<feature type="domain" description="ABC transporter" evidence="5">
    <location>
        <begin position="10"/>
        <end position="249"/>
    </location>
</feature>
<dbReference type="InterPro" id="IPR017871">
    <property type="entry name" value="ABC_transporter-like_CS"/>
</dbReference>
<dbReference type="InterPro" id="IPR027417">
    <property type="entry name" value="P-loop_NTPase"/>
</dbReference>
<dbReference type="SUPFAM" id="SSF52540">
    <property type="entry name" value="P-loop containing nucleoside triphosphate hydrolases"/>
    <property type="match status" value="1"/>
</dbReference>
<gene>
    <name evidence="6" type="ORF">I8D64_16615</name>
</gene>
<comment type="caution">
    <text evidence="6">The sequence shown here is derived from an EMBL/GenBank/DDBJ whole genome shotgun (WGS) entry which is preliminary data.</text>
</comment>
<dbReference type="InterPro" id="IPR003593">
    <property type="entry name" value="AAA+_ATPase"/>
</dbReference>
<evidence type="ECO:0000256" key="4">
    <source>
        <dbReference type="ARBA" id="ARBA00022840"/>
    </source>
</evidence>
<evidence type="ECO:0000256" key="2">
    <source>
        <dbReference type="ARBA" id="ARBA00022448"/>
    </source>
</evidence>
<dbReference type="Pfam" id="PF00005">
    <property type="entry name" value="ABC_tran"/>
    <property type="match status" value="1"/>
</dbReference>
<evidence type="ECO:0000256" key="1">
    <source>
        <dbReference type="ARBA" id="ARBA00005417"/>
    </source>
</evidence>
<protein>
    <submittedName>
        <fullName evidence="6">ABC transporter ATP-binding protein</fullName>
    </submittedName>
</protein>
<dbReference type="EMBL" id="JAEDAJ010000018">
    <property type="protein sequence ID" value="MBK0333027.1"/>
    <property type="molecule type" value="Genomic_DNA"/>
</dbReference>
<reference evidence="6 7" key="1">
    <citation type="submission" date="2020-12" db="EMBL/GenBank/DDBJ databases">
        <title>Brachybacterium sp. MASK1Z-5, whole genome shotgun sequence.</title>
        <authorList>
            <person name="Tuo L."/>
        </authorList>
    </citation>
    <scope>NUCLEOTIDE SEQUENCE [LARGE SCALE GENOMIC DNA]</scope>
    <source>
        <strain evidence="6 7">MASK1Z-5</strain>
    </source>
</reference>
<organism evidence="6 7">
    <name type="scientific">Brachybacterium halotolerans</name>
    <dbReference type="NCBI Taxonomy" id="2795215"/>
    <lineage>
        <taxon>Bacteria</taxon>
        <taxon>Bacillati</taxon>
        <taxon>Actinomycetota</taxon>
        <taxon>Actinomycetes</taxon>
        <taxon>Micrococcales</taxon>
        <taxon>Dermabacteraceae</taxon>
        <taxon>Brachybacterium</taxon>
    </lineage>
</organism>
<dbReference type="PROSITE" id="PS00211">
    <property type="entry name" value="ABC_TRANSPORTER_1"/>
    <property type="match status" value="1"/>
</dbReference>
<dbReference type="PANTHER" id="PTHR43776">
    <property type="entry name" value="TRANSPORT ATP-BINDING PROTEIN"/>
    <property type="match status" value="1"/>
</dbReference>
<keyword evidence="7" id="KW-1185">Reference proteome</keyword>
<evidence type="ECO:0000256" key="3">
    <source>
        <dbReference type="ARBA" id="ARBA00022741"/>
    </source>
</evidence>
<evidence type="ECO:0000313" key="6">
    <source>
        <dbReference type="EMBL" id="MBK0333027.1"/>
    </source>
</evidence>
<dbReference type="GO" id="GO:0005524">
    <property type="term" value="F:ATP binding"/>
    <property type="evidence" value="ECO:0007669"/>
    <property type="project" value="UniProtKB-KW"/>
</dbReference>
<dbReference type="SMART" id="SM00382">
    <property type="entry name" value="AAA"/>
    <property type="match status" value="1"/>
</dbReference>